<evidence type="ECO:0000256" key="8">
    <source>
        <dbReference type="RuleBase" id="RU361235"/>
    </source>
</evidence>
<sequence>MKSSLLILGHFLSLALSLPADGTVKRQGSPTVVIPSPDATIVGLQIGTVDQFQGIPFAKPPVGPLRYNPPQPLDQDKSLGTINAIGLGPTCPQNLVDTNFADGLPQAALGVLINTPLFQKVGNINEDCLYLNVYRPAGIDPSAKLPVLFWMHGGGFEMGFTMPSEGVPFVADSVAQGKPIIFVAVEYRVGGFGFLAGKEVLAAGVGNLGLLDQRQGMKWVADNIEAFGGDPEKVTIWGESAGSISVFDHLILYDGDNTYNGKPLFRAGIMNSGSVVPADPLDCEKAQWVYDHIVEKAQCSGAPDTLQCLREADYQTLLWATTDIPTFTGYQSIALRFLPRPDGKVMTKSPDLLVQEGKFAKVPIIIGDEEDEGTLWALMQFNITTTDQVADYLGQYFFHHATLQDMETFVGTYQTITEDGSPFRTGLLNNWYPQFKRLAAILGDLAFTLSRRYFLHIREAAVPGLPAWSYMSSYFYGLPILGTVHGSDIFHIVWSVPYDYATHTMHSYYLSFITDLDPNSNNSAPHWPQWRESNQLLNLFSSYLQFIPDNFRSDSYDWISSHVPQLTM</sequence>
<comment type="similarity">
    <text evidence="2 8">Belongs to the type-B carboxylesterase/lipase family.</text>
</comment>
<name>A0A0D2AAD4_9PEZI</name>
<keyword evidence="11" id="KW-1185">Reference proteome</keyword>
<feature type="domain" description="Carboxylesterase type B" evidence="9">
    <location>
        <begin position="43"/>
        <end position="537"/>
    </location>
</feature>
<evidence type="ECO:0000256" key="4">
    <source>
        <dbReference type="ARBA" id="ARBA00022729"/>
    </source>
</evidence>
<evidence type="ECO:0000313" key="11">
    <source>
        <dbReference type="Proteomes" id="UP000053259"/>
    </source>
</evidence>
<keyword evidence="3" id="KW-0964">Secreted</keyword>
<dbReference type="OrthoDB" id="408631at2759"/>
<dbReference type="GO" id="GO:0016787">
    <property type="term" value="F:hydrolase activity"/>
    <property type="evidence" value="ECO:0007669"/>
    <property type="project" value="UniProtKB-KW"/>
</dbReference>
<dbReference type="InParanoid" id="A0A0D2AAD4"/>
<evidence type="ECO:0000313" key="10">
    <source>
        <dbReference type="EMBL" id="KIW03733.1"/>
    </source>
</evidence>
<dbReference type="EMBL" id="KN847543">
    <property type="protein sequence ID" value="KIW03733.1"/>
    <property type="molecule type" value="Genomic_DNA"/>
</dbReference>
<evidence type="ECO:0000259" key="9">
    <source>
        <dbReference type="Pfam" id="PF00135"/>
    </source>
</evidence>
<dbReference type="GeneID" id="27313013"/>
<gene>
    <name evidence="10" type="ORF">PV09_05040</name>
</gene>
<feature type="chain" id="PRO_5005112812" description="Carboxylic ester hydrolase" evidence="8">
    <location>
        <begin position="18"/>
        <end position="568"/>
    </location>
</feature>
<dbReference type="GO" id="GO:0005576">
    <property type="term" value="C:extracellular region"/>
    <property type="evidence" value="ECO:0007669"/>
    <property type="project" value="UniProtKB-SubCell"/>
</dbReference>
<keyword evidence="5 8" id="KW-0378">Hydrolase</keyword>
<dbReference type="PANTHER" id="PTHR11559">
    <property type="entry name" value="CARBOXYLESTERASE"/>
    <property type="match status" value="1"/>
</dbReference>
<organism evidence="10 11">
    <name type="scientific">Verruconis gallopava</name>
    <dbReference type="NCBI Taxonomy" id="253628"/>
    <lineage>
        <taxon>Eukaryota</taxon>
        <taxon>Fungi</taxon>
        <taxon>Dikarya</taxon>
        <taxon>Ascomycota</taxon>
        <taxon>Pezizomycotina</taxon>
        <taxon>Dothideomycetes</taxon>
        <taxon>Pleosporomycetidae</taxon>
        <taxon>Venturiales</taxon>
        <taxon>Sympoventuriaceae</taxon>
        <taxon>Verruconis</taxon>
    </lineage>
</organism>
<dbReference type="FunFam" id="3.40.50.1820:FF:000213">
    <property type="entry name" value="Carboxylic ester hydrolase"/>
    <property type="match status" value="1"/>
</dbReference>
<reference evidence="10 11" key="1">
    <citation type="submission" date="2015-01" db="EMBL/GenBank/DDBJ databases">
        <title>The Genome Sequence of Ochroconis gallopava CBS43764.</title>
        <authorList>
            <consortium name="The Broad Institute Genomics Platform"/>
            <person name="Cuomo C."/>
            <person name="de Hoog S."/>
            <person name="Gorbushina A."/>
            <person name="Stielow B."/>
            <person name="Teixiera M."/>
            <person name="Abouelleil A."/>
            <person name="Chapman S.B."/>
            <person name="Priest M."/>
            <person name="Young S.K."/>
            <person name="Wortman J."/>
            <person name="Nusbaum C."/>
            <person name="Birren B."/>
        </authorList>
    </citation>
    <scope>NUCLEOTIDE SEQUENCE [LARGE SCALE GENOMIC DNA]</scope>
    <source>
        <strain evidence="10 11">CBS 43764</strain>
    </source>
</reference>
<proteinExistence type="inferred from homology"/>
<keyword evidence="6" id="KW-0443">Lipid metabolism</keyword>
<dbReference type="InterPro" id="IPR002018">
    <property type="entry name" value="CarbesteraseB"/>
</dbReference>
<evidence type="ECO:0000256" key="7">
    <source>
        <dbReference type="ARBA" id="ARBA00023180"/>
    </source>
</evidence>
<dbReference type="HOGENOM" id="CLU_006586_10_6_1"/>
<evidence type="ECO:0000256" key="3">
    <source>
        <dbReference type="ARBA" id="ARBA00022525"/>
    </source>
</evidence>
<dbReference type="RefSeq" id="XP_016213602.1">
    <property type="nucleotide sequence ID" value="XM_016358501.1"/>
</dbReference>
<keyword evidence="7" id="KW-0325">Glycoprotein</keyword>
<evidence type="ECO:0000256" key="2">
    <source>
        <dbReference type="ARBA" id="ARBA00005964"/>
    </source>
</evidence>
<dbReference type="SUPFAM" id="SSF53474">
    <property type="entry name" value="alpha/beta-Hydrolases"/>
    <property type="match status" value="1"/>
</dbReference>
<dbReference type="Proteomes" id="UP000053259">
    <property type="component" value="Unassembled WGS sequence"/>
</dbReference>
<dbReference type="AlphaFoldDB" id="A0A0D2AAD4"/>
<evidence type="ECO:0000256" key="1">
    <source>
        <dbReference type="ARBA" id="ARBA00004613"/>
    </source>
</evidence>
<feature type="signal peptide" evidence="8">
    <location>
        <begin position="1"/>
        <end position="17"/>
    </location>
</feature>
<dbReference type="InterPro" id="IPR019819">
    <property type="entry name" value="Carboxylesterase_B_CS"/>
</dbReference>
<dbReference type="ESTHER" id="9pezi-a0a0d2aad4">
    <property type="family name" value="Fungal_carboxylesterase_lipase"/>
</dbReference>
<dbReference type="VEuPathDB" id="FungiDB:PV09_05040"/>
<comment type="subcellular location">
    <subcellularLocation>
        <location evidence="1">Secreted</location>
    </subcellularLocation>
</comment>
<dbReference type="InterPro" id="IPR050309">
    <property type="entry name" value="Type-B_Carboxylest/Lipase"/>
</dbReference>
<keyword evidence="4 8" id="KW-0732">Signal</keyword>
<dbReference type="STRING" id="253628.A0A0D2AAD4"/>
<dbReference type="InterPro" id="IPR019826">
    <property type="entry name" value="Carboxylesterase_B_AS"/>
</dbReference>
<dbReference type="InterPro" id="IPR029058">
    <property type="entry name" value="AB_hydrolase_fold"/>
</dbReference>
<dbReference type="EC" id="3.1.1.-" evidence="8"/>
<evidence type="ECO:0000256" key="6">
    <source>
        <dbReference type="ARBA" id="ARBA00023098"/>
    </source>
</evidence>
<dbReference type="PROSITE" id="PS00122">
    <property type="entry name" value="CARBOXYLESTERASE_B_1"/>
    <property type="match status" value="1"/>
</dbReference>
<accession>A0A0D2AAD4</accession>
<dbReference type="Gene3D" id="3.40.50.1820">
    <property type="entry name" value="alpha/beta hydrolase"/>
    <property type="match status" value="1"/>
</dbReference>
<dbReference type="GO" id="GO:0006629">
    <property type="term" value="P:lipid metabolic process"/>
    <property type="evidence" value="ECO:0007669"/>
    <property type="project" value="UniProtKB-KW"/>
</dbReference>
<protein>
    <recommendedName>
        <fullName evidence="8">Carboxylic ester hydrolase</fullName>
        <ecNumber evidence="8">3.1.1.-</ecNumber>
    </recommendedName>
</protein>
<evidence type="ECO:0000256" key="5">
    <source>
        <dbReference type="ARBA" id="ARBA00022801"/>
    </source>
</evidence>
<dbReference type="Pfam" id="PF00135">
    <property type="entry name" value="COesterase"/>
    <property type="match status" value="1"/>
</dbReference>
<dbReference type="PROSITE" id="PS00941">
    <property type="entry name" value="CARBOXYLESTERASE_B_2"/>
    <property type="match status" value="1"/>
</dbReference>